<sequence length="60" mass="6684">MSNKSMSWLILAMVLGFYSLYIFISGASDSVWSLTTGVVCALAACTAYWRSRLERRADRG</sequence>
<proteinExistence type="predicted"/>
<evidence type="ECO:0000313" key="3">
    <source>
        <dbReference type="Proteomes" id="UP001244563"/>
    </source>
</evidence>
<dbReference type="EMBL" id="JAUSSW010000005">
    <property type="protein sequence ID" value="MDQ0102575.1"/>
    <property type="molecule type" value="Genomic_DNA"/>
</dbReference>
<feature type="transmembrane region" description="Helical" evidence="1">
    <location>
        <begin position="7"/>
        <end position="24"/>
    </location>
</feature>
<keyword evidence="1" id="KW-0472">Membrane</keyword>
<keyword evidence="3" id="KW-1185">Reference proteome</keyword>
<evidence type="ECO:0000256" key="1">
    <source>
        <dbReference type="SAM" id="Phobius"/>
    </source>
</evidence>
<dbReference type="GeneID" id="84019498"/>
<feature type="transmembrane region" description="Helical" evidence="1">
    <location>
        <begin position="30"/>
        <end position="49"/>
    </location>
</feature>
<organism evidence="2 3">
    <name type="scientific">Paenarthrobacter nicotinovorans</name>
    <name type="common">Arthrobacter nicotinovorans</name>
    <dbReference type="NCBI Taxonomy" id="29320"/>
    <lineage>
        <taxon>Bacteria</taxon>
        <taxon>Bacillati</taxon>
        <taxon>Actinomycetota</taxon>
        <taxon>Actinomycetes</taxon>
        <taxon>Micrococcales</taxon>
        <taxon>Micrococcaceae</taxon>
        <taxon>Paenarthrobacter</taxon>
    </lineage>
</organism>
<comment type="caution">
    <text evidence="2">The sequence shown here is derived from an EMBL/GenBank/DDBJ whole genome shotgun (WGS) entry which is preliminary data.</text>
</comment>
<protein>
    <submittedName>
        <fullName evidence="2">4-amino-4-deoxy-L-arabinose transferase-like glycosyltransferase</fullName>
    </submittedName>
</protein>
<gene>
    <name evidence="2" type="ORF">J2T10_002228</name>
</gene>
<keyword evidence="1" id="KW-1133">Transmembrane helix</keyword>
<dbReference type="RefSeq" id="WP_018778767.1">
    <property type="nucleotide sequence ID" value="NZ_BMRR01000010.1"/>
</dbReference>
<dbReference type="Proteomes" id="UP001244563">
    <property type="component" value="Unassembled WGS sequence"/>
</dbReference>
<accession>A0ABT9TLP4</accession>
<evidence type="ECO:0000313" key="2">
    <source>
        <dbReference type="EMBL" id="MDQ0102575.1"/>
    </source>
</evidence>
<keyword evidence="1" id="KW-0812">Transmembrane</keyword>
<reference evidence="2 3" key="1">
    <citation type="submission" date="2023-07" db="EMBL/GenBank/DDBJ databases">
        <title>Sorghum-associated microbial communities from plants grown in Nebraska, USA.</title>
        <authorList>
            <person name="Schachtman D."/>
        </authorList>
    </citation>
    <scope>NUCLEOTIDE SEQUENCE [LARGE SCALE GENOMIC DNA]</scope>
    <source>
        <strain evidence="2 3">CC523</strain>
    </source>
</reference>
<name>A0ABT9TLP4_PAENI</name>